<gene>
    <name evidence="6" type="ORF">QYE76_024784</name>
</gene>
<name>A0AAD8RDY4_LOLMU</name>
<dbReference type="PANTHER" id="PTHR47718">
    <property type="entry name" value="OS01G0519700 PROTEIN"/>
    <property type="match status" value="1"/>
</dbReference>
<dbReference type="InterPro" id="IPR018289">
    <property type="entry name" value="MULE_transposase_dom"/>
</dbReference>
<keyword evidence="1" id="KW-0479">Metal-binding</keyword>
<evidence type="ECO:0000313" key="6">
    <source>
        <dbReference type="EMBL" id="KAK1619267.1"/>
    </source>
</evidence>
<dbReference type="Pfam" id="PF10551">
    <property type="entry name" value="MULE"/>
    <property type="match status" value="1"/>
</dbReference>
<dbReference type="InterPro" id="IPR007527">
    <property type="entry name" value="Znf_SWIM"/>
</dbReference>
<keyword evidence="2 4" id="KW-0863">Zinc-finger</keyword>
<dbReference type="InterPro" id="IPR004330">
    <property type="entry name" value="FAR1_DNA_bnd_dom"/>
</dbReference>
<keyword evidence="3" id="KW-0862">Zinc</keyword>
<evidence type="ECO:0000256" key="1">
    <source>
        <dbReference type="ARBA" id="ARBA00022723"/>
    </source>
</evidence>
<dbReference type="SMART" id="SM00575">
    <property type="entry name" value="ZnF_PMZ"/>
    <property type="match status" value="1"/>
</dbReference>
<proteinExistence type="predicted"/>
<dbReference type="InterPro" id="IPR006564">
    <property type="entry name" value="Znf_PMZ"/>
</dbReference>
<dbReference type="Pfam" id="PF03101">
    <property type="entry name" value="FAR1"/>
    <property type="match status" value="1"/>
</dbReference>
<protein>
    <recommendedName>
        <fullName evidence="5">SWIM-type domain-containing protein</fullName>
    </recommendedName>
</protein>
<organism evidence="6 7">
    <name type="scientific">Lolium multiflorum</name>
    <name type="common">Italian ryegrass</name>
    <name type="synonym">Lolium perenne subsp. multiflorum</name>
    <dbReference type="NCBI Taxonomy" id="4521"/>
    <lineage>
        <taxon>Eukaryota</taxon>
        <taxon>Viridiplantae</taxon>
        <taxon>Streptophyta</taxon>
        <taxon>Embryophyta</taxon>
        <taxon>Tracheophyta</taxon>
        <taxon>Spermatophyta</taxon>
        <taxon>Magnoliopsida</taxon>
        <taxon>Liliopsida</taxon>
        <taxon>Poales</taxon>
        <taxon>Poaceae</taxon>
        <taxon>BOP clade</taxon>
        <taxon>Pooideae</taxon>
        <taxon>Poodae</taxon>
        <taxon>Poeae</taxon>
        <taxon>Poeae Chloroplast Group 2 (Poeae type)</taxon>
        <taxon>Loliodinae</taxon>
        <taxon>Loliinae</taxon>
        <taxon>Lolium</taxon>
    </lineage>
</organism>
<keyword evidence="7" id="KW-1185">Reference proteome</keyword>
<evidence type="ECO:0000256" key="3">
    <source>
        <dbReference type="ARBA" id="ARBA00022833"/>
    </source>
</evidence>
<dbReference type="AlphaFoldDB" id="A0AAD8RDY4"/>
<dbReference type="PANTHER" id="PTHR47718:SF18">
    <property type="entry name" value="PROTEIN FAR1-RELATED SEQUENCE 5-LIKE"/>
    <property type="match status" value="1"/>
</dbReference>
<comment type="caution">
    <text evidence="6">The sequence shown here is derived from an EMBL/GenBank/DDBJ whole genome shotgun (WGS) entry which is preliminary data.</text>
</comment>
<dbReference type="PROSITE" id="PS50966">
    <property type="entry name" value="ZF_SWIM"/>
    <property type="match status" value="1"/>
</dbReference>
<reference evidence="6" key="1">
    <citation type="submission" date="2023-07" db="EMBL/GenBank/DDBJ databases">
        <title>A chromosome-level genome assembly of Lolium multiflorum.</title>
        <authorList>
            <person name="Chen Y."/>
            <person name="Copetti D."/>
            <person name="Kolliker R."/>
            <person name="Studer B."/>
        </authorList>
    </citation>
    <scope>NUCLEOTIDE SEQUENCE</scope>
    <source>
        <strain evidence="6">02402/16</strain>
        <tissue evidence="6">Leaf</tissue>
    </source>
</reference>
<feature type="domain" description="SWIM-type" evidence="5">
    <location>
        <begin position="594"/>
        <end position="632"/>
    </location>
</feature>
<evidence type="ECO:0000313" key="7">
    <source>
        <dbReference type="Proteomes" id="UP001231189"/>
    </source>
</evidence>
<evidence type="ECO:0000259" key="5">
    <source>
        <dbReference type="PROSITE" id="PS50966"/>
    </source>
</evidence>
<evidence type="ECO:0000256" key="2">
    <source>
        <dbReference type="ARBA" id="ARBA00022771"/>
    </source>
</evidence>
<evidence type="ECO:0000256" key="4">
    <source>
        <dbReference type="PROSITE-ProRule" id="PRU00325"/>
    </source>
</evidence>
<accession>A0AAD8RDY4</accession>
<dbReference type="GO" id="GO:0008270">
    <property type="term" value="F:zinc ion binding"/>
    <property type="evidence" value="ECO:0007669"/>
    <property type="project" value="UniProtKB-KW"/>
</dbReference>
<dbReference type="Proteomes" id="UP001231189">
    <property type="component" value="Unassembled WGS sequence"/>
</dbReference>
<dbReference type="EMBL" id="JAUUTY010000006">
    <property type="protein sequence ID" value="KAK1619267.1"/>
    <property type="molecule type" value="Genomic_DNA"/>
</dbReference>
<sequence length="801" mass="91735">MEGTSATSPSPILACPANPRTVPTISDSVNSLGMTELSDANSFSEINSSMLPLSEFSTPKKRQCFSQDGSLHKPVCDEAIKPIVGMRFDDIASVEAFYKNYAHHVGFGVRLGSQRMVNNVIHWKRFLCAREGYRSTKDTHTVDYLDKNASNKRRKVKITRCGCDAHIYVNRDSEGKYNIASMVEHHNHELVSPRKQHLIRSNRKVSERAKLTLFDCHKASIGPAQAYRLLHVGVGAFDGVGCTKKDLQNYYSEFKNKIKNCDAQMLVDQFGRLKQLNAAFFFEYDVDEDGTLLRLFWADATSRKNYSHFHDVLSFDSTYSTNQYNYIFAPFTGINHHMQSVFLGGGFLLNEATEDYKWLFEAFLKSMGGVAPGVIITDESGSMRNAIQAILPNTVHRLCMWHIMRKVPEKVPLELRTNEYFYKRLNSCVWNSETPTEFEESWKNVMLRFDLETNEWFGKCYHIRGSWVPAYFMDIPLAGILRTTSRSESENSFFKNFIRRKLAFVEFWLRFDTALKCQRQEELVADHTSLHTTPRLMTCWEIERHGSLIFTHEVFNLFQSEVLAAREHCDVQDTKDVGDLKIMSVSDQSHPKNRVREVNLQTTTMITKCSCMLFENKGIVCRHVIRVLRGAKINELPNFYILKRWEKMCKRDIAYDGDGNPLDDNPIDYVDMETRRKISVARNKFEDLIRHAKNSSGGLDLLHSGLCDLESTISQSMLVVAHTSQQEQESFVGSSFPTQVDILTPTNIDARGTCSRIKGHRDKEKKAQPKKKLGVTVRVPRVCGTCKELVLHDSRKCPKKK</sequence>